<organism evidence="1 2">
    <name type="scientific">Enhygromyxa salina</name>
    <dbReference type="NCBI Taxonomy" id="215803"/>
    <lineage>
        <taxon>Bacteria</taxon>
        <taxon>Pseudomonadati</taxon>
        <taxon>Myxococcota</taxon>
        <taxon>Polyangia</taxon>
        <taxon>Nannocystales</taxon>
        <taxon>Nannocystaceae</taxon>
        <taxon>Enhygromyxa</taxon>
    </lineage>
</organism>
<proteinExistence type="predicted"/>
<sequence length="107" mass="12110">MCEELLVDGLCPSCPVSEPFTPPSLLHDVGEILDLRQWNTTPDVNSFLALGWILLRVADAHQSFLVGWLRGLGAPRYPTWYEGGLREREDLLKALRSQVDEAEFELE</sequence>
<name>A0A2S9YDE8_9BACT</name>
<evidence type="ECO:0000313" key="1">
    <source>
        <dbReference type="EMBL" id="PRQ03041.1"/>
    </source>
</evidence>
<comment type="caution">
    <text evidence="1">The sequence shown here is derived from an EMBL/GenBank/DDBJ whole genome shotgun (WGS) entry which is preliminary data.</text>
</comment>
<gene>
    <name evidence="1" type="ORF">ENSA5_18120</name>
</gene>
<dbReference type="AlphaFoldDB" id="A0A2S9YDE8"/>
<dbReference type="Proteomes" id="UP000237968">
    <property type="component" value="Unassembled WGS sequence"/>
</dbReference>
<accession>A0A2S9YDE8</accession>
<reference evidence="1 2" key="1">
    <citation type="submission" date="2018-03" db="EMBL/GenBank/DDBJ databases">
        <title>Draft Genome Sequences of the Obligatory Marine Myxobacteria Enhygromyxa salina SWB005.</title>
        <authorList>
            <person name="Poehlein A."/>
            <person name="Moghaddam J.A."/>
            <person name="Harms H."/>
            <person name="Alanjari M."/>
            <person name="Koenig G.M."/>
            <person name="Daniel R."/>
            <person name="Schaeberle T.F."/>
        </authorList>
    </citation>
    <scope>NUCLEOTIDE SEQUENCE [LARGE SCALE GENOMIC DNA]</scope>
    <source>
        <strain evidence="1 2">SWB005</strain>
    </source>
</reference>
<protein>
    <submittedName>
        <fullName evidence="1">Uncharacterized protein</fullName>
    </submittedName>
</protein>
<evidence type="ECO:0000313" key="2">
    <source>
        <dbReference type="Proteomes" id="UP000237968"/>
    </source>
</evidence>
<keyword evidence="2" id="KW-1185">Reference proteome</keyword>
<dbReference type="EMBL" id="PVNK01000107">
    <property type="protein sequence ID" value="PRQ03041.1"/>
    <property type="molecule type" value="Genomic_DNA"/>
</dbReference>